<keyword evidence="1" id="KW-0677">Repeat</keyword>
<dbReference type="PANTHER" id="PTHR16193:SF0">
    <property type="entry name" value="TETRATRICOPEPTIDE REPEAT PROTEIN 27"/>
    <property type="match status" value="1"/>
</dbReference>
<accession>A0A2J8L1Z0</accession>
<protein>
    <submittedName>
        <fullName evidence="3">TTC27 isoform 4</fullName>
    </submittedName>
</protein>
<name>A0A2J8L1Z0_PANTR</name>
<comment type="caution">
    <text evidence="3">The sequence shown here is derived from an EMBL/GenBank/DDBJ whole genome shotgun (WGS) entry which is preliminary data.</text>
</comment>
<evidence type="ECO:0000256" key="2">
    <source>
        <dbReference type="ARBA" id="ARBA00022803"/>
    </source>
</evidence>
<feature type="non-terminal residue" evidence="3">
    <location>
        <position position="1"/>
    </location>
</feature>
<organism evidence="3 4">
    <name type="scientific">Pan troglodytes</name>
    <name type="common">Chimpanzee</name>
    <dbReference type="NCBI Taxonomy" id="9598"/>
    <lineage>
        <taxon>Eukaryota</taxon>
        <taxon>Metazoa</taxon>
        <taxon>Chordata</taxon>
        <taxon>Craniata</taxon>
        <taxon>Vertebrata</taxon>
        <taxon>Euteleostomi</taxon>
        <taxon>Mammalia</taxon>
        <taxon>Eutheria</taxon>
        <taxon>Euarchontoglires</taxon>
        <taxon>Primates</taxon>
        <taxon>Haplorrhini</taxon>
        <taxon>Catarrhini</taxon>
        <taxon>Hominidae</taxon>
        <taxon>Pan</taxon>
    </lineage>
</organism>
<dbReference type="AlphaFoldDB" id="A0A2J8L1Z0"/>
<evidence type="ECO:0000313" key="4">
    <source>
        <dbReference type="Proteomes" id="UP000236370"/>
    </source>
</evidence>
<dbReference type="PANTHER" id="PTHR16193">
    <property type="entry name" value="TETRATRICOPEPTIDE REPEAT PROTEIN 27"/>
    <property type="match status" value="1"/>
</dbReference>
<evidence type="ECO:0000256" key="1">
    <source>
        <dbReference type="ARBA" id="ARBA00022737"/>
    </source>
</evidence>
<dbReference type="EMBL" id="NBAG03000318">
    <property type="protein sequence ID" value="PNI41297.1"/>
    <property type="molecule type" value="Genomic_DNA"/>
</dbReference>
<proteinExistence type="predicted"/>
<sequence length="71" mass="8208">PVHTLTEEELLAFTSCLLSQPKFWAIQTSALILRTKLEKGSTRRVERAMRQTQVAHDVHLCCHWGCYLIIQ</sequence>
<evidence type="ECO:0000313" key="3">
    <source>
        <dbReference type="EMBL" id="PNI41297.1"/>
    </source>
</evidence>
<dbReference type="Proteomes" id="UP000236370">
    <property type="component" value="Unassembled WGS sequence"/>
</dbReference>
<reference evidence="3 4" key="1">
    <citation type="submission" date="2017-12" db="EMBL/GenBank/DDBJ databases">
        <title>High-resolution comparative analysis of great ape genomes.</title>
        <authorList>
            <person name="Pollen A."/>
            <person name="Hastie A."/>
            <person name="Hormozdiari F."/>
            <person name="Dougherty M."/>
            <person name="Liu R."/>
            <person name="Chaisson M."/>
            <person name="Hoppe E."/>
            <person name="Hill C."/>
            <person name="Pang A."/>
            <person name="Hillier L."/>
            <person name="Baker C."/>
            <person name="Armstrong J."/>
            <person name="Shendure J."/>
            <person name="Paten B."/>
            <person name="Wilson R."/>
            <person name="Chao H."/>
            <person name="Schneider V."/>
            <person name="Ventura M."/>
            <person name="Kronenberg Z."/>
            <person name="Murali S."/>
            <person name="Gordon D."/>
            <person name="Cantsilieris S."/>
            <person name="Munson K."/>
            <person name="Nelson B."/>
            <person name="Raja A."/>
            <person name="Underwood J."/>
            <person name="Diekhans M."/>
            <person name="Fiddes I."/>
            <person name="Haussler D."/>
            <person name="Eichler E."/>
        </authorList>
    </citation>
    <scope>NUCLEOTIDE SEQUENCE [LARGE SCALE GENOMIC DNA]</scope>
    <source>
        <strain evidence="3">Yerkes chimp pedigree #C0471</strain>
    </source>
</reference>
<dbReference type="InterPro" id="IPR044244">
    <property type="entry name" value="TTC27/Emw1"/>
</dbReference>
<gene>
    <name evidence="3" type="ORF">CK820_G0033638</name>
</gene>
<keyword evidence="2" id="KW-0802">TPR repeat</keyword>